<gene>
    <name evidence="1" type="ORF">SAMN04487949_3346</name>
</gene>
<dbReference type="RefSeq" id="WP_139173383.1">
    <property type="nucleotide sequence ID" value="NZ_FNHL01000005.1"/>
</dbReference>
<sequence>MSDQPQHCTCYECAHTYGFLGAEPHPGICPACGSRAVSFSGQVELVDPEDVDGDERDEVADLGLVNVVHVWGRDATDRPLSWHVDLVGTCQQPTLRHVRIGDRRVLPRAECWSDDLVPDVVRDAVRERTGSELVVPKGKGSRDR</sequence>
<reference evidence="2" key="1">
    <citation type="submission" date="2016-10" db="EMBL/GenBank/DDBJ databases">
        <authorList>
            <person name="Varghese N."/>
            <person name="Submissions S."/>
        </authorList>
    </citation>
    <scope>NUCLEOTIDE SEQUENCE [LARGE SCALE GENOMIC DNA]</scope>
    <source>
        <strain evidence="2">CGMCC 1.10119</strain>
    </source>
</reference>
<organism evidence="1 2">
    <name type="scientific">Halogranum gelatinilyticum</name>
    <dbReference type="NCBI Taxonomy" id="660521"/>
    <lineage>
        <taxon>Archaea</taxon>
        <taxon>Methanobacteriati</taxon>
        <taxon>Methanobacteriota</taxon>
        <taxon>Stenosarchaea group</taxon>
        <taxon>Halobacteria</taxon>
        <taxon>Halobacteriales</taxon>
        <taxon>Haloferacaceae</taxon>
    </lineage>
</organism>
<accession>A0A1G9YM12</accession>
<dbReference type="Proteomes" id="UP000199451">
    <property type="component" value="Unassembled WGS sequence"/>
</dbReference>
<dbReference type="OrthoDB" id="198243at2157"/>
<keyword evidence="2" id="KW-1185">Reference proteome</keyword>
<dbReference type="EMBL" id="FNHL01000005">
    <property type="protein sequence ID" value="SDN09476.1"/>
    <property type="molecule type" value="Genomic_DNA"/>
</dbReference>
<evidence type="ECO:0000313" key="2">
    <source>
        <dbReference type="Proteomes" id="UP000199451"/>
    </source>
</evidence>
<dbReference type="AlphaFoldDB" id="A0A1G9YM12"/>
<proteinExistence type="predicted"/>
<protein>
    <submittedName>
        <fullName evidence="1">Uncharacterized protein</fullName>
    </submittedName>
</protein>
<name>A0A1G9YM12_9EURY</name>
<evidence type="ECO:0000313" key="1">
    <source>
        <dbReference type="EMBL" id="SDN09476.1"/>
    </source>
</evidence>